<evidence type="ECO:0000256" key="2">
    <source>
        <dbReference type="SAM" id="MobiDB-lite"/>
    </source>
</evidence>
<keyword evidence="5" id="KW-1185">Reference proteome</keyword>
<dbReference type="Pfam" id="PF15235">
    <property type="entry name" value="GRIN_C"/>
    <property type="match status" value="1"/>
</dbReference>
<reference evidence="4 5" key="1">
    <citation type="submission" date="2019-04" db="EMBL/GenBank/DDBJ databases">
        <title>Chromosome genome assembly for Takifugu flavidus.</title>
        <authorList>
            <person name="Xiao S."/>
        </authorList>
    </citation>
    <scope>NUCLEOTIDE SEQUENCE [LARGE SCALE GENOMIC DNA]</scope>
    <source>
        <strain evidence="4">HTHZ2018</strain>
        <tissue evidence="4">Muscle</tissue>
    </source>
</reference>
<organism evidence="4 5">
    <name type="scientific">Takifugu flavidus</name>
    <name type="common">sansaifugu</name>
    <dbReference type="NCBI Taxonomy" id="433684"/>
    <lineage>
        <taxon>Eukaryota</taxon>
        <taxon>Metazoa</taxon>
        <taxon>Chordata</taxon>
        <taxon>Craniata</taxon>
        <taxon>Vertebrata</taxon>
        <taxon>Euteleostomi</taxon>
        <taxon>Actinopterygii</taxon>
        <taxon>Neopterygii</taxon>
        <taxon>Teleostei</taxon>
        <taxon>Neoteleostei</taxon>
        <taxon>Acanthomorphata</taxon>
        <taxon>Eupercaria</taxon>
        <taxon>Tetraodontiformes</taxon>
        <taxon>Tetradontoidea</taxon>
        <taxon>Tetraodontidae</taxon>
        <taxon>Takifugu</taxon>
    </lineage>
</organism>
<dbReference type="InterPro" id="IPR032745">
    <property type="entry name" value="GRIN_C"/>
</dbReference>
<protein>
    <submittedName>
        <fullName evidence="4">G protein-regulated inducer of neurite outgrowth 3</fullName>
    </submittedName>
</protein>
<comment type="caution">
    <text evidence="4">The sequence shown here is derived from an EMBL/GenBank/DDBJ whole genome shotgun (WGS) entry which is preliminary data.</text>
</comment>
<evidence type="ECO:0000313" key="4">
    <source>
        <dbReference type="EMBL" id="TWW79877.1"/>
    </source>
</evidence>
<evidence type="ECO:0000259" key="3">
    <source>
        <dbReference type="Pfam" id="PF15235"/>
    </source>
</evidence>
<name>A0A5C6PND4_9TELE</name>
<evidence type="ECO:0000256" key="1">
    <source>
        <dbReference type="ARBA" id="ARBA00002358"/>
    </source>
</evidence>
<dbReference type="EMBL" id="RHFK02000002">
    <property type="protein sequence ID" value="TWW79877.1"/>
    <property type="molecule type" value="Genomic_DNA"/>
</dbReference>
<sequence length="204" mass="22538">MTDISDRFHQLRDVGTQVDFDNCSTPQKVTATSSLIGSPCHQSDSVTCVNKAPFHHVCKIDIELSSRTVLSSDGNDNAASLSPCLCTTSFQQNSDLSLSIQHNKEAEKNVGHPTLNEEEQEGENMGKPQEVVWDKQGMTWEVYGASVDMDCLAVAIQSHLECKIKEQKKQITSLRRSICCNNKVKMKRKGGVLTCCRKASSVMD</sequence>
<dbReference type="Proteomes" id="UP000324091">
    <property type="component" value="Chromosome 10"/>
</dbReference>
<dbReference type="InterPro" id="IPR026646">
    <property type="entry name" value="GPRIN2-like/GPRIN3"/>
</dbReference>
<dbReference type="AlphaFoldDB" id="A0A5C6PND4"/>
<proteinExistence type="predicted"/>
<gene>
    <name evidence="4" type="ORF">D4764_10G0009070</name>
</gene>
<evidence type="ECO:0000313" key="5">
    <source>
        <dbReference type="Proteomes" id="UP000324091"/>
    </source>
</evidence>
<feature type="domain" description="G protein-regulated inducer of neurite outgrowth C-terminal" evidence="3">
    <location>
        <begin position="101"/>
        <end position="180"/>
    </location>
</feature>
<dbReference type="GO" id="GO:0031175">
    <property type="term" value="P:neuron projection development"/>
    <property type="evidence" value="ECO:0007669"/>
    <property type="project" value="TreeGrafter"/>
</dbReference>
<dbReference type="PANTHER" id="PTHR15718">
    <property type="entry name" value="G PROTEIN-REGULATED INDUCER OF NEURITE OUTGROWTH C-TERMINAL DOMAIN-CONTAINING PROTEIN"/>
    <property type="match status" value="1"/>
</dbReference>
<accession>A0A5C6PND4</accession>
<comment type="function">
    <text evidence="1">May be involved in neurite outgrowth.</text>
</comment>
<dbReference type="GO" id="GO:0005886">
    <property type="term" value="C:plasma membrane"/>
    <property type="evidence" value="ECO:0007669"/>
    <property type="project" value="TreeGrafter"/>
</dbReference>
<dbReference type="PANTHER" id="PTHR15718:SF6">
    <property type="entry name" value="G PROTEIN-REGULATED INDUCER OF NEURITE OUTGROWTH 3"/>
    <property type="match status" value="1"/>
</dbReference>
<feature type="region of interest" description="Disordered" evidence="2">
    <location>
        <begin position="106"/>
        <end position="126"/>
    </location>
</feature>